<keyword evidence="6 12" id="KW-0863">Zinc-finger</keyword>
<keyword evidence="9" id="KW-0238">DNA-binding</keyword>
<proteinExistence type="inferred from homology"/>
<evidence type="ECO:0000313" key="15">
    <source>
        <dbReference type="Proteomes" id="UP000193920"/>
    </source>
</evidence>
<evidence type="ECO:0000313" key="14">
    <source>
        <dbReference type="EMBL" id="ORY20527.1"/>
    </source>
</evidence>
<evidence type="ECO:0000256" key="4">
    <source>
        <dbReference type="ARBA" id="ARBA00022723"/>
    </source>
</evidence>
<feature type="domain" description="C2H2-type" evidence="13">
    <location>
        <begin position="4"/>
        <end position="31"/>
    </location>
</feature>
<comment type="function">
    <text evidence="1">May be involved in transcriptional regulation.</text>
</comment>
<evidence type="ECO:0000256" key="8">
    <source>
        <dbReference type="ARBA" id="ARBA00023015"/>
    </source>
</evidence>
<dbReference type="PANTHER" id="PTHR23235:SF120">
    <property type="entry name" value="KRUPPEL-LIKE FACTOR 15"/>
    <property type="match status" value="1"/>
</dbReference>
<sequence>PKPFRCNYCNTSYKRKYDLIRHIRIHTGEKPFICKICNKKFNRSDLLKKHIR</sequence>
<evidence type="ECO:0000256" key="3">
    <source>
        <dbReference type="ARBA" id="ARBA00006991"/>
    </source>
</evidence>
<comment type="caution">
    <text evidence="14">The sequence shown here is derived from an EMBL/GenBank/DDBJ whole genome shotgun (WGS) entry which is preliminary data.</text>
</comment>
<keyword evidence="5" id="KW-0677">Repeat</keyword>
<keyword evidence="10" id="KW-0804">Transcription</keyword>
<keyword evidence="15" id="KW-1185">Reference proteome</keyword>
<evidence type="ECO:0000256" key="2">
    <source>
        <dbReference type="ARBA" id="ARBA00004123"/>
    </source>
</evidence>
<name>A0A1Y2AE27_9FUNG</name>
<dbReference type="GO" id="GO:0000981">
    <property type="term" value="F:DNA-binding transcription factor activity, RNA polymerase II-specific"/>
    <property type="evidence" value="ECO:0007669"/>
    <property type="project" value="TreeGrafter"/>
</dbReference>
<evidence type="ECO:0000259" key="13">
    <source>
        <dbReference type="PROSITE" id="PS50157"/>
    </source>
</evidence>
<dbReference type="PROSITE" id="PS50157">
    <property type="entry name" value="ZINC_FINGER_C2H2_2"/>
    <property type="match status" value="2"/>
</dbReference>
<keyword evidence="7" id="KW-0862">Zinc</keyword>
<comment type="similarity">
    <text evidence="3">Belongs to the krueppel C2H2-type zinc-finger protein family.</text>
</comment>
<reference evidence="14 15" key="1">
    <citation type="submission" date="2016-08" db="EMBL/GenBank/DDBJ databases">
        <title>A Parts List for Fungal Cellulosomes Revealed by Comparative Genomics.</title>
        <authorList>
            <consortium name="DOE Joint Genome Institute"/>
            <person name="Haitjema C.H."/>
            <person name="Gilmore S.P."/>
            <person name="Henske J.K."/>
            <person name="Solomon K.V."/>
            <person name="De Groot R."/>
            <person name="Kuo A."/>
            <person name="Mondo S.J."/>
            <person name="Salamov A.A."/>
            <person name="Labutti K."/>
            <person name="Zhao Z."/>
            <person name="Chiniquy J."/>
            <person name="Barry K."/>
            <person name="Brewer H.M."/>
            <person name="Purvine S.O."/>
            <person name="Wright A.T."/>
            <person name="Boxma B."/>
            <person name="Van Alen T."/>
            <person name="Hackstein J.H."/>
            <person name="Baker S.E."/>
            <person name="Grigoriev I.V."/>
            <person name="O'Malley M.A."/>
        </authorList>
    </citation>
    <scope>NUCLEOTIDE SEQUENCE [LARGE SCALE GENOMIC DNA]</scope>
    <source>
        <strain evidence="14 15">G1</strain>
    </source>
</reference>
<evidence type="ECO:0000256" key="5">
    <source>
        <dbReference type="ARBA" id="ARBA00022737"/>
    </source>
</evidence>
<dbReference type="PROSITE" id="PS00028">
    <property type="entry name" value="ZINC_FINGER_C2H2_1"/>
    <property type="match status" value="1"/>
</dbReference>
<evidence type="ECO:0000256" key="9">
    <source>
        <dbReference type="ARBA" id="ARBA00023125"/>
    </source>
</evidence>
<evidence type="ECO:0000256" key="6">
    <source>
        <dbReference type="ARBA" id="ARBA00022771"/>
    </source>
</evidence>
<organism evidence="14 15">
    <name type="scientific">Neocallimastix californiae</name>
    <dbReference type="NCBI Taxonomy" id="1754190"/>
    <lineage>
        <taxon>Eukaryota</taxon>
        <taxon>Fungi</taxon>
        <taxon>Fungi incertae sedis</taxon>
        <taxon>Chytridiomycota</taxon>
        <taxon>Chytridiomycota incertae sedis</taxon>
        <taxon>Neocallimastigomycetes</taxon>
        <taxon>Neocallimastigales</taxon>
        <taxon>Neocallimastigaceae</taxon>
        <taxon>Neocallimastix</taxon>
    </lineage>
</organism>
<dbReference type="InterPro" id="IPR036236">
    <property type="entry name" value="Znf_C2H2_sf"/>
</dbReference>
<dbReference type="FunFam" id="3.30.160.60:FF:000226">
    <property type="entry name" value="Zinc finger protein 236 variant"/>
    <property type="match status" value="1"/>
</dbReference>
<protein>
    <recommendedName>
        <fullName evidence="13">C2H2-type domain-containing protein</fullName>
    </recommendedName>
</protein>
<comment type="subcellular location">
    <subcellularLocation>
        <location evidence="2">Nucleus</location>
    </subcellularLocation>
</comment>
<keyword evidence="4" id="KW-0479">Metal-binding</keyword>
<keyword evidence="11" id="KW-0539">Nucleus</keyword>
<dbReference type="EMBL" id="MCOG01000287">
    <property type="protein sequence ID" value="ORY20527.1"/>
    <property type="molecule type" value="Genomic_DNA"/>
</dbReference>
<dbReference type="GO" id="GO:0000978">
    <property type="term" value="F:RNA polymerase II cis-regulatory region sequence-specific DNA binding"/>
    <property type="evidence" value="ECO:0007669"/>
    <property type="project" value="TreeGrafter"/>
</dbReference>
<dbReference type="PANTHER" id="PTHR23235">
    <property type="entry name" value="KRUEPPEL-LIKE TRANSCRIPTION FACTOR"/>
    <property type="match status" value="1"/>
</dbReference>
<evidence type="ECO:0000256" key="12">
    <source>
        <dbReference type="PROSITE-ProRule" id="PRU00042"/>
    </source>
</evidence>
<dbReference type="AlphaFoldDB" id="A0A1Y2AE27"/>
<feature type="non-terminal residue" evidence="14">
    <location>
        <position position="1"/>
    </location>
</feature>
<evidence type="ECO:0000256" key="1">
    <source>
        <dbReference type="ARBA" id="ARBA00003767"/>
    </source>
</evidence>
<feature type="non-terminal residue" evidence="14">
    <location>
        <position position="52"/>
    </location>
</feature>
<evidence type="ECO:0000256" key="11">
    <source>
        <dbReference type="ARBA" id="ARBA00023242"/>
    </source>
</evidence>
<dbReference type="GO" id="GO:0008270">
    <property type="term" value="F:zinc ion binding"/>
    <property type="evidence" value="ECO:0007669"/>
    <property type="project" value="UniProtKB-KW"/>
</dbReference>
<dbReference type="GO" id="GO:0005634">
    <property type="term" value="C:nucleus"/>
    <property type="evidence" value="ECO:0007669"/>
    <property type="project" value="UniProtKB-SubCell"/>
</dbReference>
<dbReference type="SUPFAM" id="SSF57667">
    <property type="entry name" value="beta-beta-alpha zinc fingers"/>
    <property type="match status" value="1"/>
</dbReference>
<dbReference type="Proteomes" id="UP000193920">
    <property type="component" value="Unassembled WGS sequence"/>
</dbReference>
<gene>
    <name evidence="14" type="ORF">LY90DRAFT_337980</name>
</gene>
<dbReference type="InterPro" id="IPR013087">
    <property type="entry name" value="Znf_C2H2_type"/>
</dbReference>
<dbReference type="STRING" id="1754190.A0A1Y2AE27"/>
<evidence type="ECO:0000256" key="7">
    <source>
        <dbReference type="ARBA" id="ARBA00022833"/>
    </source>
</evidence>
<accession>A0A1Y2AE27</accession>
<dbReference type="FunFam" id="3.30.160.60:FF:000624">
    <property type="entry name" value="zinc finger protein 697"/>
    <property type="match status" value="1"/>
</dbReference>
<dbReference type="SMART" id="SM00355">
    <property type="entry name" value="ZnF_C2H2"/>
    <property type="match status" value="2"/>
</dbReference>
<evidence type="ECO:0000256" key="10">
    <source>
        <dbReference type="ARBA" id="ARBA00023163"/>
    </source>
</evidence>
<dbReference type="Pfam" id="PF00096">
    <property type="entry name" value="zf-C2H2"/>
    <property type="match status" value="2"/>
</dbReference>
<dbReference type="OrthoDB" id="4748970at2759"/>
<feature type="domain" description="C2H2-type" evidence="13">
    <location>
        <begin position="32"/>
        <end position="52"/>
    </location>
</feature>
<dbReference type="Gene3D" id="3.30.160.60">
    <property type="entry name" value="Classic Zinc Finger"/>
    <property type="match status" value="2"/>
</dbReference>
<keyword evidence="8" id="KW-0805">Transcription regulation</keyword>